<proteinExistence type="predicted"/>
<organism evidence="1">
    <name type="scientific">marine metagenome</name>
    <dbReference type="NCBI Taxonomy" id="408172"/>
    <lineage>
        <taxon>unclassified sequences</taxon>
        <taxon>metagenomes</taxon>
        <taxon>ecological metagenomes</taxon>
    </lineage>
</organism>
<sequence>MKIFSQFIWMESLTWGRYHTCKISVAGPFPQVIADVT</sequence>
<accession>A0A382ZMW6</accession>
<name>A0A382ZMW6_9ZZZZ</name>
<protein>
    <submittedName>
        <fullName evidence="1">Uncharacterized protein</fullName>
    </submittedName>
</protein>
<gene>
    <name evidence="1" type="ORF">METZ01_LOCUS449655</name>
</gene>
<evidence type="ECO:0000313" key="1">
    <source>
        <dbReference type="EMBL" id="SVD96801.1"/>
    </source>
</evidence>
<dbReference type="EMBL" id="UINC01185211">
    <property type="protein sequence ID" value="SVD96801.1"/>
    <property type="molecule type" value="Genomic_DNA"/>
</dbReference>
<dbReference type="AlphaFoldDB" id="A0A382ZMW6"/>
<reference evidence="1" key="1">
    <citation type="submission" date="2018-05" db="EMBL/GenBank/DDBJ databases">
        <authorList>
            <person name="Lanie J.A."/>
            <person name="Ng W.-L."/>
            <person name="Kazmierczak K.M."/>
            <person name="Andrzejewski T.M."/>
            <person name="Davidsen T.M."/>
            <person name="Wayne K.J."/>
            <person name="Tettelin H."/>
            <person name="Glass J.I."/>
            <person name="Rusch D."/>
            <person name="Podicherti R."/>
            <person name="Tsui H.-C.T."/>
            <person name="Winkler M.E."/>
        </authorList>
    </citation>
    <scope>NUCLEOTIDE SEQUENCE</scope>
</reference>